<evidence type="ECO:0000313" key="3">
    <source>
        <dbReference type="Proteomes" id="UP000586305"/>
    </source>
</evidence>
<dbReference type="InterPro" id="IPR015943">
    <property type="entry name" value="WD40/YVTN_repeat-like_dom_sf"/>
</dbReference>
<protein>
    <submittedName>
        <fullName evidence="2">DUF1513 domain-containing protein</fullName>
    </submittedName>
</protein>
<dbReference type="Pfam" id="PF07433">
    <property type="entry name" value="DUF1513"/>
    <property type="match status" value="1"/>
</dbReference>
<dbReference type="EMBL" id="JABBPG010000002">
    <property type="protein sequence ID" value="NOU50106.1"/>
    <property type="molecule type" value="Genomic_DNA"/>
</dbReference>
<reference evidence="2 3" key="1">
    <citation type="submission" date="2020-04" db="EMBL/GenBank/DDBJ databases">
        <title>Pseudoalteromonas caenipelagi sp. nov., isolated from a tidal flat.</title>
        <authorList>
            <person name="Park S."/>
            <person name="Yoon J.-H."/>
        </authorList>
    </citation>
    <scope>NUCLEOTIDE SEQUENCE [LARGE SCALE GENOMIC DNA]</scope>
    <source>
        <strain evidence="2 3">JBTF-M23</strain>
    </source>
</reference>
<feature type="signal peptide" evidence="1">
    <location>
        <begin position="1"/>
        <end position="39"/>
    </location>
</feature>
<dbReference type="RefSeq" id="WP_171625183.1">
    <property type="nucleotide sequence ID" value="NZ_JABBPG010000002.1"/>
</dbReference>
<name>A0A849VA19_9GAMM</name>
<keyword evidence="3" id="KW-1185">Reference proteome</keyword>
<dbReference type="PIRSF" id="PIRSF028101">
    <property type="entry name" value="UCP028101"/>
    <property type="match status" value="1"/>
</dbReference>
<keyword evidence="1" id="KW-0732">Signal</keyword>
<gene>
    <name evidence="2" type="ORF">HG263_06075</name>
</gene>
<dbReference type="SUPFAM" id="SSF75011">
    <property type="entry name" value="3-carboxy-cis,cis-mucoante lactonizing enzyme"/>
    <property type="match status" value="1"/>
</dbReference>
<organism evidence="2 3">
    <name type="scientific">Pseudoalteromonas caenipelagi</name>
    <dbReference type="NCBI Taxonomy" id="2726988"/>
    <lineage>
        <taxon>Bacteria</taxon>
        <taxon>Pseudomonadati</taxon>
        <taxon>Pseudomonadota</taxon>
        <taxon>Gammaproteobacteria</taxon>
        <taxon>Alteromonadales</taxon>
        <taxon>Pseudoalteromonadaceae</taxon>
        <taxon>Pseudoalteromonas</taxon>
    </lineage>
</organism>
<sequence>MLPNAYTNTMSRRRFCKSLLAISASICITPALSSCSVHAPDLFASAYTDNQGKHFVGWFDQNGNVLGSVSIESRAHDLCYVPHDHSLLAFSRRPGRTMYVIDIKAKKIKLQIDSGDNHHFFGHGVLSSDGKRLYTTENRFDDSYQAYQGLVVVRNTRDYKVEARFNSGGIGPHQLAMLKHQDTLVVANGGIHTHPASPRTKLNIDTMKPNLSYIDIGTGQVVEQVMPPDHQLSTRHLCLSGDDTVYVGCQYQGPAHHIQPLVFSHNRGSQLEALTANDTQWRSFKQYIASLAVSHDGNTLAVTSPRGGVVGHWNRRSKTLQHIETKIDCAGIAPLKDTFISSTGNGALYAKKQQINHALHWDNHMINI</sequence>
<evidence type="ECO:0000256" key="1">
    <source>
        <dbReference type="SAM" id="SignalP"/>
    </source>
</evidence>
<dbReference type="InterPro" id="IPR008311">
    <property type="entry name" value="UCP028101"/>
</dbReference>
<dbReference type="Proteomes" id="UP000586305">
    <property type="component" value="Unassembled WGS sequence"/>
</dbReference>
<comment type="caution">
    <text evidence="2">The sequence shown here is derived from an EMBL/GenBank/DDBJ whole genome shotgun (WGS) entry which is preliminary data.</text>
</comment>
<evidence type="ECO:0000313" key="2">
    <source>
        <dbReference type="EMBL" id="NOU50106.1"/>
    </source>
</evidence>
<feature type="chain" id="PRO_5032372890" evidence="1">
    <location>
        <begin position="40"/>
        <end position="368"/>
    </location>
</feature>
<dbReference type="AlphaFoldDB" id="A0A849VA19"/>
<dbReference type="Gene3D" id="2.130.10.10">
    <property type="entry name" value="YVTN repeat-like/Quinoprotein amine dehydrogenase"/>
    <property type="match status" value="1"/>
</dbReference>
<proteinExistence type="predicted"/>
<accession>A0A849VA19</accession>